<sequence length="1128" mass="123550">MIDNTVVDEDTFVMPDAWRRVRHPRRDRPDVPSAPALVKDAVERVRSLVDAVRDDIDVVLGLPGTESGIAEAARGHLRGEPDPLGAAAVAYVTAPLNEMEERSDPPPDRLFVDALVAEHGVAFAARACVEWAGIHADNPANVNQTGLPFRLGTAQRRAELRSMTLRRKSSDEMLHDWWLTRTSGRGLRARLAAAPDDVYAEAVDSIADVRRHPLQKVLAAYLAPTREDWVEDLWARPGEIAFDHLPLWLPLCALGRAHQPAMLGQRLRNECRRDVVATLLDGVGVDAVVPLLIEALDNPYLGTTDEVRTILEFFAALPGDKAFQALVDRIDRPEVVAALMAAARRFPVRAMRLLPGAAVAEPLSAHVRANPGIAAEVARGLPAEQGAAIQEILDANVRLPQATDVPCLLTEPPWTRPRAKTTPVVIKDLPAPGARAITWAPGERESWAAPQADLWDRRAEGVDFAERAAAVERGHAFNVIERPTLFLRGPVDLVRPLVRDWEPSYAEMREVHEWLGPLVARHETDACGPVLAVVRRDPGAFGHYTLPLLSDEIARTMADWLVRLKAGAGTARAWFRRHGTAAAPCLIPDALGKAGPTRRAAEAALRLIADGHGPAPIVAAARVHGERAAAAIEALLSTDPLDDLPKNVPVVDWADPRVLPQILLRDRERALPDEAAGHVLTMLAMSKPGDAYAGVQIVRDLCDPASLAEFGWALFRWWEVCGAPAKENWAFTQLALTGDDETVRRLTPVIRAWPGNGGHAKAVAGLDVLAAIGTDTALLHLHSISQRVKFNGLKTRAQEKISELAAELGLSAEQLADRLVPDFGLDASGTLTLDYGPRRFVIGFDELLRPTIADADGTRRKSLPKPGAKDDPELAPAAYERFTGLKKDVRTVAADRLARFETAMITGRHWPMAEFREFLVEHPLTGHLVRRLVWLAEDGPAFRVAEDGTFADAADDTVTLPETARVAVAHPVHLSDETKAWSRVFADYEILQPFDQLARPVHALTDKERETGRLTRFEGRSVPIGDILGLVRRGWERGGPMDAGIEWWISRRIASDLHLVVTYDYGITIGASDEMRDQTFDDVRFAVHPDRYTDQRPAAHVPGDLNRALVSEALADLARVTTPTTETA</sequence>
<accession>A0A372G9H0</accession>
<dbReference type="AlphaFoldDB" id="A0A372G9H0"/>
<dbReference type="Pfam" id="PF13569">
    <property type="entry name" value="DUF4132"/>
    <property type="match status" value="1"/>
</dbReference>
<dbReference type="EMBL" id="QVNQ01000011">
    <property type="protein sequence ID" value="RFS81782.1"/>
    <property type="molecule type" value="Genomic_DNA"/>
</dbReference>
<reference evidence="2 3" key="1">
    <citation type="submission" date="2018-08" db="EMBL/GenBank/DDBJ databases">
        <title>Actinomadura spongicola sp. nov., isolated from marine sponge Leucetta chagosensis.</title>
        <authorList>
            <person name="Li L."/>
            <person name="Lin H.W."/>
        </authorList>
    </citation>
    <scope>NUCLEOTIDE SEQUENCE [LARGE SCALE GENOMIC DNA]</scope>
    <source>
        <strain evidence="2 3">LHW52907</strain>
    </source>
</reference>
<keyword evidence="3" id="KW-1185">Reference proteome</keyword>
<dbReference type="RefSeq" id="WP_117403565.1">
    <property type="nucleotide sequence ID" value="NZ_QVNQ01000011.1"/>
</dbReference>
<evidence type="ECO:0000313" key="3">
    <source>
        <dbReference type="Proteomes" id="UP000262882"/>
    </source>
</evidence>
<comment type="caution">
    <text evidence="2">The sequence shown here is derived from an EMBL/GenBank/DDBJ whole genome shotgun (WGS) entry which is preliminary data.</text>
</comment>
<dbReference type="Proteomes" id="UP000262882">
    <property type="component" value="Unassembled WGS sequence"/>
</dbReference>
<protein>
    <submittedName>
        <fullName evidence="2">DUF4132 domain-containing protein</fullName>
    </submittedName>
</protein>
<gene>
    <name evidence="2" type="ORF">D0T12_29080</name>
</gene>
<dbReference type="InterPro" id="IPR025406">
    <property type="entry name" value="DUF4132"/>
</dbReference>
<feature type="domain" description="DUF4132" evidence="1">
    <location>
        <begin position="857"/>
        <end position="1035"/>
    </location>
</feature>
<name>A0A372G9H0_9ACTN</name>
<organism evidence="2 3">
    <name type="scientific">Actinomadura spongiicola</name>
    <dbReference type="NCBI Taxonomy" id="2303421"/>
    <lineage>
        <taxon>Bacteria</taxon>
        <taxon>Bacillati</taxon>
        <taxon>Actinomycetota</taxon>
        <taxon>Actinomycetes</taxon>
        <taxon>Streptosporangiales</taxon>
        <taxon>Thermomonosporaceae</taxon>
        <taxon>Actinomadura</taxon>
    </lineage>
</organism>
<proteinExistence type="predicted"/>
<evidence type="ECO:0000313" key="2">
    <source>
        <dbReference type="EMBL" id="RFS81782.1"/>
    </source>
</evidence>
<dbReference type="OrthoDB" id="4554725at2"/>
<evidence type="ECO:0000259" key="1">
    <source>
        <dbReference type="Pfam" id="PF13569"/>
    </source>
</evidence>